<evidence type="ECO:0000256" key="2">
    <source>
        <dbReference type="ARBA" id="ARBA00022475"/>
    </source>
</evidence>
<feature type="transmembrane region" description="Helical" evidence="6">
    <location>
        <begin position="101"/>
        <end position="122"/>
    </location>
</feature>
<keyword evidence="5 6" id="KW-0472">Membrane</keyword>
<evidence type="ECO:0000256" key="1">
    <source>
        <dbReference type="ARBA" id="ARBA00004651"/>
    </source>
</evidence>
<keyword evidence="4 6" id="KW-1133">Transmembrane helix</keyword>
<feature type="transmembrane region" description="Helical" evidence="6">
    <location>
        <begin position="32"/>
        <end position="56"/>
    </location>
</feature>
<dbReference type="PANTHER" id="PTHR34187:SF2">
    <property type="entry name" value="DUF202 DOMAIN-CONTAINING PROTEIN"/>
    <property type="match status" value="1"/>
</dbReference>
<dbReference type="PANTHER" id="PTHR34187">
    <property type="entry name" value="FGR18P"/>
    <property type="match status" value="1"/>
</dbReference>
<gene>
    <name evidence="8" type="ORF">CCE01nite_33540</name>
</gene>
<comment type="caution">
    <text evidence="8">The sequence shown here is derived from an EMBL/GenBank/DDBJ whole genome shotgun (WGS) entry which is preliminary data.</text>
</comment>
<evidence type="ECO:0000256" key="6">
    <source>
        <dbReference type="SAM" id="Phobius"/>
    </source>
</evidence>
<dbReference type="AlphaFoldDB" id="A0A4Y3L1I2"/>
<evidence type="ECO:0000256" key="5">
    <source>
        <dbReference type="ARBA" id="ARBA00023136"/>
    </source>
</evidence>
<evidence type="ECO:0000313" key="9">
    <source>
        <dbReference type="Proteomes" id="UP000317046"/>
    </source>
</evidence>
<feature type="domain" description="DUF202" evidence="7">
    <location>
        <begin position="23"/>
        <end position="89"/>
    </location>
</feature>
<dbReference type="Pfam" id="PF02656">
    <property type="entry name" value="DUF202"/>
    <property type="match status" value="1"/>
</dbReference>
<sequence>MNPEPRTRFPRWVYGTGSEPDARFSLANERTFLAWVRTSLALLASGVALEALAVPVEPWARSAAALVLVALGILAPVQAWVGWARAERALRLGRPLPSPVLAGPLGLGLLVTGVLLLVGLLAA</sequence>
<evidence type="ECO:0000259" key="7">
    <source>
        <dbReference type="Pfam" id="PF02656"/>
    </source>
</evidence>
<comment type="subcellular location">
    <subcellularLocation>
        <location evidence="1">Cell membrane</location>
        <topology evidence="1">Multi-pass membrane protein</topology>
    </subcellularLocation>
</comment>
<reference evidence="8" key="1">
    <citation type="submission" date="2019-06" db="EMBL/GenBank/DDBJ databases">
        <title>Whole genome shotgun sequence of Cellulomonas cellasea NBRC 3753.</title>
        <authorList>
            <person name="Hosoyama A."/>
            <person name="Uohara A."/>
            <person name="Ohji S."/>
            <person name="Ichikawa N."/>
        </authorList>
    </citation>
    <scope>NUCLEOTIDE SEQUENCE [LARGE SCALE GENOMIC DNA]</scope>
    <source>
        <strain evidence="8">NBRC 3753</strain>
    </source>
</reference>
<keyword evidence="9" id="KW-1185">Reference proteome</keyword>
<organism evidence="8 9">
    <name type="scientific">Cellulomonas cellasea</name>
    <dbReference type="NCBI Taxonomy" id="43670"/>
    <lineage>
        <taxon>Bacteria</taxon>
        <taxon>Bacillati</taxon>
        <taxon>Actinomycetota</taxon>
        <taxon>Actinomycetes</taxon>
        <taxon>Micrococcales</taxon>
        <taxon>Cellulomonadaceae</taxon>
        <taxon>Cellulomonas</taxon>
    </lineage>
</organism>
<dbReference type="Proteomes" id="UP000317046">
    <property type="component" value="Unassembled WGS sequence"/>
</dbReference>
<dbReference type="InterPro" id="IPR052053">
    <property type="entry name" value="IM_YidH-like"/>
</dbReference>
<feature type="transmembrane region" description="Helical" evidence="6">
    <location>
        <begin position="63"/>
        <end position="81"/>
    </location>
</feature>
<evidence type="ECO:0000256" key="3">
    <source>
        <dbReference type="ARBA" id="ARBA00022692"/>
    </source>
</evidence>
<name>A0A4Y3L1I2_9CELL</name>
<keyword evidence="2" id="KW-1003">Cell membrane</keyword>
<dbReference type="InterPro" id="IPR003807">
    <property type="entry name" value="DUF202"/>
</dbReference>
<proteinExistence type="predicted"/>
<dbReference type="GO" id="GO:0005886">
    <property type="term" value="C:plasma membrane"/>
    <property type="evidence" value="ECO:0007669"/>
    <property type="project" value="UniProtKB-SubCell"/>
</dbReference>
<evidence type="ECO:0000256" key="4">
    <source>
        <dbReference type="ARBA" id="ARBA00022989"/>
    </source>
</evidence>
<keyword evidence="3 6" id="KW-0812">Transmembrane</keyword>
<dbReference type="RefSeq" id="WP_141372713.1">
    <property type="nucleotide sequence ID" value="NZ_BJLR01000030.1"/>
</dbReference>
<protein>
    <recommendedName>
        <fullName evidence="7">DUF202 domain-containing protein</fullName>
    </recommendedName>
</protein>
<evidence type="ECO:0000313" key="8">
    <source>
        <dbReference type="EMBL" id="GEA89405.1"/>
    </source>
</evidence>
<dbReference type="EMBL" id="BJLR01000030">
    <property type="protein sequence ID" value="GEA89405.1"/>
    <property type="molecule type" value="Genomic_DNA"/>
</dbReference>
<accession>A0A4Y3L1I2</accession>